<gene>
    <name evidence="2" type="ORF">BCR34DRAFT_165888</name>
</gene>
<feature type="transmembrane region" description="Helical" evidence="1">
    <location>
        <begin position="111"/>
        <end position="130"/>
    </location>
</feature>
<reference evidence="2 3" key="1">
    <citation type="submission" date="2016-07" db="EMBL/GenBank/DDBJ databases">
        <title>Pervasive Adenine N6-methylation of Active Genes in Fungi.</title>
        <authorList>
            <consortium name="DOE Joint Genome Institute"/>
            <person name="Mondo S.J."/>
            <person name="Dannebaum R.O."/>
            <person name="Kuo R.C."/>
            <person name="Labutti K."/>
            <person name="Haridas S."/>
            <person name="Kuo A."/>
            <person name="Salamov A."/>
            <person name="Ahrendt S.R."/>
            <person name="Lipzen A."/>
            <person name="Sullivan W."/>
            <person name="Andreopoulos W.B."/>
            <person name="Clum A."/>
            <person name="Lindquist E."/>
            <person name="Daum C."/>
            <person name="Ramamoorthy G.K."/>
            <person name="Gryganskyi A."/>
            <person name="Culley D."/>
            <person name="Magnuson J.K."/>
            <person name="James T.Y."/>
            <person name="O'Malley M.A."/>
            <person name="Stajich J.E."/>
            <person name="Spatafora J.W."/>
            <person name="Visel A."/>
            <person name="Grigoriev I.V."/>
        </authorList>
    </citation>
    <scope>NUCLEOTIDE SEQUENCE [LARGE SCALE GENOMIC DNA]</scope>
    <source>
        <strain evidence="2 3">CBS 115471</strain>
    </source>
</reference>
<evidence type="ECO:0000313" key="2">
    <source>
        <dbReference type="EMBL" id="ORX97442.1"/>
    </source>
</evidence>
<dbReference type="Proteomes" id="UP000193144">
    <property type="component" value="Unassembled WGS sequence"/>
</dbReference>
<name>A0A1Y1YHF0_9PLEO</name>
<keyword evidence="1" id="KW-1133">Transmembrane helix</keyword>
<comment type="caution">
    <text evidence="2">The sequence shown here is derived from an EMBL/GenBank/DDBJ whole genome shotgun (WGS) entry which is preliminary data.</text>
</comment>
<keyword evidence="3" id="KW-1185">Reference proteome</keyword>
<feature type="transmembrane region" description="Helical" evidence="1">
    <location>
        <begin position="69"/>
        <end position="90"/>
    </location>
</feature>
<sequence>MELFKMGLDVLQQAFRFVLRSIPRKRRREDHVIEMSHVVNMIRRDAARNVGTNKAPALVQHDAYDPLMIITWGLGTAGAILCLVIGLGAFNSTPNFGFLTYKLKKNHPTSTGAVIVILANIISLFLKAPMLRLLSVSLRYRFGHGKVIKLRELNLYRFMVNENMLSWDGFKAWWAAPWWLMITAVPWTLMCVFMNALIVPLLTQTWAPFEPYGNGGGVYGDVYFFNETLLRDVTVAFAGIDATQMPNRLSYQSTANLSYESSVQYAVNPRRNSGATWAIETWAGPRFMSWIGGLPAVPFPFDEVDGAETVVGLRYLTNLGDSINVATTYTTAGLDIGHQCDVFPPEQRTNSFQLQTVLTNDWLIGCNYTVSGAWYTIQRSRGNSTGWITQKKRFEDPHIEIQSQWLQSHARRIAELIVSKSAFLLEYEDVYSPGGREQIARDVGKVYVNALSALYMAYFSSIFADPSAAPKGGLKVEVLAGLFGQDTVAKTTAALLATIVVLSTACTLQVWVMSKKFISAADLINPISTLGLKLEPLPSSGMQGMAGASRAVKTGSPEVVIRSFQGIRMAVGEDEHGQRQPIIFACKDIALLVDKNDMLRLPEECDRFGSDSIHPAVA</sequence>
<evidence type="ECO:0000313" key="3">
    <source>
        <dbReference type="Proteomes" id="UP000193144"/>
    </source>
</evidence>
<dbReference type="AlphaFoldDB" id="A0A1Y1YHF0"/>
<evidence type="ECO:0000256" key="1">
    <source>
        <dbReference type="SAM" id="Phobius"/>
    </source>
</evidence>
<proteinExistence type="predicted"/>
<feature type="transmembrane region" description="Helical" evidence="1">
    <location>
        <begin position="446"/>
        <end position="464"/>
    </location>
</feature>
<feature type="transmembrane region" description="Helical" evidence="1">
    <location>
        <begin position="178"/>
        <end position="202"/>
    </location>
</feature>
<feature type="transmembrane region" description="Helical" evidence="1">
    <location>
        <begin position="493"/>
        <end position="512"/>
    </location>
</feature>
<protein>
    <submittedName>
        <fullName evidence="2">Uncharacterized protein</fullName>
    </submittedName>
</protein>
<dbReference type="EMBL" id="MCFA01000234">
    <property type="protein sequence ID" value="ORX97442.1"/>
    <property type="molecule type" value="Genomic_DNA"/>
</dbReference>
<organism evidence="2 3">
    <name type="scientific">Clohesyomyces aquaticus</name>
    <dbReference type="NCBI Taxonomy" id="1231657"/>
    <lineage>
        <taxon>Eukaryota</taxon>
        <taxon>Fungi</taxon>
        <taxon>Dikarya</taxon>
        <taxon>Ascomycota</taxon>
        <taxon>Pezizomycotina</taxon>
        <taxon>Dothideomycetes</taxon>
        <taxon>Pleosporomycetidae</taxon>
        <taxon>Pleosporales</taxon>
        <taxon>Lindgomycetaceae</taxon>
        <taxon>Clohesyomyces</taxon>
    </lineage>
</organism>
<keyword evidence="1" id="KW-0472">Membrane</keyword>
<accession>A0A1Y1YHF0</accession>
<keyword evidence="1" id="KW-0812">Transmembrane</keyword>